<evidence type="ECO:0000256" key="8">
    <source>
        <dbReference type="ARBA" id="ARBA00022989"/>
    </source>
</evidence>
<evidence type="ECO:0000256" key="9">
    <source>
        <dbReference type="ARBA" id="ARBA00023136"/>
    </source>
</evidence>
<keyword evidence="3" id="KW-0328">Glycosyltransferase</keyword>
<dbReference type="Proteomes" id="UP000242687">
    <property type="component" value="Unassembled WGS sequence"/>
</dbReference>
<dbReference type="OrthoDB" id="9766909at2"/>
<name>A0A2H9VRP6_9SPHI</name>
<dbReference type="GO" id="GO:0071555">
    <property type="term" value="P:cell wall organization"/>
    <property type="evidence" value="ECO:0007669"/>
    <property type="project" value="UniProtKB-KW"/>
</dbReference>
<comment type="caution">
    <text evidence="14">The sequence shown here is derived from an EMBL/GenBank/DDBJ whole genome shotgun (WGS) entry which is preliminary data.</text>
</comment>
<keyword evidence="5 12" id="KW-0812">Transmembrane</keyword>
<protein>
    <submittedName>
        <fullName evidence="14">Transglycosylase</fullName>
    </submittedName>
</protein>
<keyword evidence="7" id="KW-0573">Peptidoglycan synthesis</keyword>
<dbReference type="InterPro" id="IPR023346">
    <property type="entry name" value="Lysozyme-like_dom_sf"/>
</dbReference>
<dbReference type="Gene3D" id="1.10.3810.10">
    <property type="entry name" value="Biosynthetic peptidoglycan transglycosylase-like"/>
    <property type="match status" value="1"/>
</dbReference>
<dbReference type="RefSeq" id="WP_100339737.1">
    <property type="nucleotide sequence ID" value="NZ_PGFJ01000001.1"/>
</dbReference>
<dbReference type="InterPro" id="IPR001264">
    <property type="entry name" value="Glyco_trans_51"/>
</dbReference>
<keyword evidence="8 12" id="KW-1133">Transmembrane helix</keyword>
<keyword evidence="6" id="KW-0133">Cell shape</keyword>
<evidence type="ECO:0000256" key="6">
    <source>
        <dbReference type="ARBA" id="ARBA00022960"/>
    </source>
</evidence>
<accession>A0A2H9VRP6</accession>
<keyword evidence="10" id="KW-0961">Cell wall biogenesis/degradation</keyword>
<evidence type="ECO:0000256" key="5">
    <source>
        <dbReference type="ARBA" id="ARBA00022692"/>
    </source>
</evidence>
<organism evidence="14 15">
    <name type="scientific">Mucilaginibacter auburnensis</name>
    <dbReference type="NCBI Taxonomy" id="1457233"/>
    <lineage>
        <taxon>Bacteria</taxon>
        <taxon>Pseudomonadati</taxon>
        <taxon>Bacteroidota</taxon>
        <taxon>Sphingobacteriia</taxon>
        <taxon>Sphingobacteriales</taxon>
        <taxon>Sphingobacteriaceae</taxon>
        <taxon>Mucilaginibacter</taxon>
    </lineage>
</organism>
<dbReference type="InterPro" id="IPR011812">
    <property type="entry name" value="Pep_trsgly"/>
</dbReference>
<feature type="region of interest" description="Disordered" evidence="11">
    <location>
        <begin position="703"/>
        <end position="737"/>
    </location>
</feature>
<dbReference type="GO" id="GO:0016020">
    <property type="term" value="C:membrane"/>
    <property type="evidence" value="ECO:0007669"/>
    <property type="project" value="InterPro"/>
</dbReference>
<proteinExistence type="predicted"/>
<keyword evidence="2" id="KW-0997">Cell inner membrane</keyword>
<dbReference type="InterPro" id="IPR036950">
    <property type="entry name" value="PBP_transglycosylase"/>
</dbReference>
<evidence type="ECO:0000256" key="3">
    <source>
        <dbReference type="ARBA" id="ARBA00022676"/>
    </source>
</evidence>
<gene>
    <name evidence="14" type="ORF">CLV57_0460</name>
</gene>
<dbReference type="GO" id="GO:0009252">
    <property type="term" value="P:peptidoglycan biosynthetic process"/>
    <property type="evidence" value="ECO:0007669"/>
    <property type="project" value="UniProtKB-KW"/>
</dbReference>
<evidence type="ECO:0000259" key="13">
    <source>
        <dbReference type="Pfam" id="PF00912"/>
    </source>
</evidence>
<sequence>MRRLNPKYVRIAAIVAASLLVILIIAGIVAYNKREAFLQSALVKAKAKAKRDYQLDLNIANARFTGLATVTCDGITIVPEQRDSLVRIDHFEVSVKLLPLILGKVKLGDVNLQNGFVHLTDIKGVKNFDFLFKKKKDTTAKTKADLSLLANNLINEVLYKIPDDLDMKNFMISYTKDSTSLKLLTQQAVIDNGELTSTIKVNDGEATWHLAGKMEPSDKEIDVKLYADGGKVEIPFIQNRYKARINFESMNIKLDDVDHSEGETRIASSFGVKNLLINHKGLSSSDIVVQNGSLDADIMVGTNFVALDSSSVIHLKKMTAHPYLKYTLSPKKLYDLKLNTGWQSAQDIFDSFPDGTFESFEGIKVAGKLNYTLDFSLDMQNPDAVVFNSTLQKDPDFKILKYGRTDLSKLNRPFEYTPYVKGKPVRTMIVGPQNPEYTPLDQISPYLRNAVMTAEDPTFYQHHGFVEEAIRKSIATDIKTKAFKRGGSTMSMQLVKNSFLSMEKTLARKMEEILIVWMIENNNIMTKNRMLEIYFNIIEWGNNIYGIKEAARYYFGKTPAELDLGESIYLASIVPSPRTGLYAFLPDGTLRPSRIFYFNSLGKLMAMSHHIPRDTTGAYGFYGVRLREGLRHEIAPVDSAQAEQILNGSPDESIIDIPEPANEEPEKKPSFFQRLFGGGKKDTVAENLKDRLKREEELRIKNIDSTGKTNKQIRQEKREIKRQEKERRKALEQQGLL</sequence>
<evidence type="ECO:0000256" key="2">
    <source>
        <dbReference type="ARBA" id="ARBA00022519"/>
    </source>
</evidence>
<dbReference type="GO" id="GO:0016763">
    <property type="term" value="F:pentosyltransferase activity"/>
    <property type="evidence" value="ECO:0007669"/>
    <property type="project" value="InterPro"/>
</dbReference>
<dbReference type="Pfam" id="PF00912">
    <property type="entry name" value="Transgly"/>
    <property type="match status" value="1"/>
</dbReference>
<feature type="compositionally biased region" description="Basic and acidic residues" evidence="11">
    <location>
        <begin position="713"/>
        <end position="731"/>
    </location>
</feature>
<dbReference type="PANTHER" id="PTHR30400">
    <property type="entry name" value="MONOFUNCTIONAL BIOSYNTHETIC PEPTIDOGLYCAN TRANSGLYCOSYLASE"/>
    <property type="match status" value="1"/>
</dbReference>
<evidence type="ECO:0000256" key="10">
    <source>
        <dbReference type="ARBA" id="ARBA00023316"/>
    </source>
</evidence>
<evidence type="ECO:0000256" key="12">
    <source>
        <dbReference type="SAM" id="Phobius"/>
    </source>
</evidence>
<evidence type="ECO:0000256" key="1">
    <source>
        <dbReference type="ARBA" id="ARBA00022475"/>
    </source>
</evidence>
<dbReference type="AlphaFoldDB" id="A0A2H9VRP6"/>
<evidence type="ECO:0000313" key="15">
    <source>
        <dbReference type="Proteomes" id="UP000242687"/>
    </source>
</evidence>
<evidence type="ECO:0000256" key="4">
    <source>
        <dbReference type="ARBA" id="ARBA00022679"/>
    </source>
</evidence>
<dbReference type="EMBL" id="PGFJ01000001">
    <property type="protein sequence ID" value="PJJ83478.1"/>
    <property type="molecule type" value="Genomic_DNA"/>
</dbReference>
<feature type="domain" description="Glycosyl transferase family 51" evidence="13">
    <location>
        <begin position="424"/>
        <end position="578"/>
    </location>
</feature>
<feature type="transmembrane region" description="Helical" evidence="12">
    <location>
        <begin position="12"/>
        <end position="31"/>
    </location>
</feature>
<keyword evidence="4" id="KW-0808">Transferase</keyword>
<evidence type="ECO:0000256" key="7">
    <source>
        <dbReference type="ARBA" id="ARBA00022984"/>
    </source>
</evidence>
<evidence type="ECO:0000256" key="11">
    <source>
        <dbReference type="SAM" id="MobiDB-lite"/>
    </source>
</evidence>
<dbReference type="SUPFAM" id="SSF53955">
    <property type="entry name" value="Lysozyme-like"/>
    <property type="match status" value="1"/>
</dbReference>
<dbReference type="GO" id="GO:0008360">
    <property type="term" value="P:regulation of cell shape"/>
    <property type="evidence" value="ECO:0007669"/>
    <property type="project" value="UniProtKB-KW"/>
</dbReference>
<evidence type="ECO:0000313" key="14">
    <source>
        <dbReference type="EMBL" id="PJJ83478.1"/>
    </source>
</evidence>
<keyword evidence="15" id="KW-1185">Reference proteome</keyword>
<dbReference type="GO" id="GO:0009274">
    <property type="term" value="C:peptidoglycan-based cell wall"/>
    <property type="evidence" value="ECO:0007669"/>
    <property type="project" value="InterPro"/>
</dbReference>
<reference evidence="14 15" key="1">
    <citation type="submission" date="2017-11" db="EMBL/GenBank/DDBJ databases">
        <title>Genomic Encyclopedia of Archaeal and Bacterial Type Strains, Phase II (KMG-II): From Individual Species to Whole Genera.</title>
        <authorList>
            <person name="Goeker M."/>
        </authorList>
    </citation>
    <scope>NUCLEOTIDE SEQUENCE [LARGE SCALE GENOMIC DNA]</scope>
    <source>
        <strain evidence="14 15">DSM 28175</strain>
    </source>
</reference>
<keyword evidence="1" id="KW-1003">Cell membrane</keyword>
<dbReference type="PANTHER" id="PTHR30400:SF0">
    <property type="entry name" value="BIOSYNTHETIC PEPTIDOGLYCAN TRANSGLYCOSYLASE"/>
    <property type="match status" value="1"/>
</dbReference>
<keyword evidence="9 12" id="KW-0472">Membrane</keyword>